<reference evidence="1 2" key="1">
    <citation type="submission" date="2015-04" db="EMBL/GenBank/DDBJ databases">
        <authorList>
            <person name="Syromyatnikov M.Y."/>
            <person name="Popov V.N."/>
        </authorList>
    </citation>
    <scope>NUCLEOTIDE SEQUENCE [LARGE SCALE GENOMIC DNA]</scope>
</reference>
<protein>
    <submittedName>
        <fullName evidence="1">CLUMA_CG007271, isoform A</fullName>
    </submittedName>
</protein>
<dbReference type="AlphaFoldDB" id="A0A1J1I062"/>
<evidence type="ECO:0000313" key="2">
    <source>
        <dbReference type="Proteomes" id="UP000183832"/>
    </source>
</evidence>
<evidence type="ECO:0000313" key="1">
    <source>
        <dbReference type="EMBL" id="CRK93743.1"/>
    </source>
</evidence>
<accession>A0A1J1I062</accession>
<dbReference type="EMBL" id="CVRI01000038">
    <property type="protein sequence ID" value="CRK93743.1"/>
    <property type="molecule type" value="Genomic_DNA"/>
</dbReference>
<sequence>MAIQFQSYQECQISCRRRKEAKLNGSHNVIPWKSENCGEWKLRFISPSITKTQVSNHKNR</sequence>
<keyword evidence="2" id="KW-1185">Reference proteome</keyword>
<name>A0A1J1I062_9DIPT</name>
<dbReference type="Proteomes" id="UP000183832">
    <property type="component" value="Unassembled WGS sequence"/>
</dbReference>
<proteinExistence type="predicted"/>
<gene>
    <name evidence="1" type="ORF">CLUMA_CG007271</name>
</gene>
<organism evidence="1 2">
    <name type="scientific">Clunio marinus</name>
    <dbReference type="NCBI Taxonomy" id="568069"/>
    <lineage>
        <taxon>Eukaryota</taxon>
        <taxon>Metazoa</taxon>
        <taxon>Ecdysozoa</taxon>
        <taxon>Arthropoda</taxon>
        <taxon>Hexapoda</taxon>
        <taxon>Insecta</taxon>
        <taxon>Pterygota</taxon>
        <taxon>Neoptera</taxon>
        <taxon>Endopterygota</taxon>
        <taxon>Diptera</taxon>
        <taxon>Nematocera</taxon>
        <taxon>Chironomoidea</taxon>
        <taxon>Chironomidae</taxon>
        <taxon>Clunio</taxon>
    </lineage>
</organism>